<dbReference type="GO" id="GO:0003700">
    <property type="term" value="F:DNA-binding transcription factor activity"/>
    <property type="evidence" value="ECO:0007669"/>
    <property type="project" value="TreeGrafter"/>
</dbReference>
<proteinExistence type="predicted"/>
<dbReference type="CDD" id="cd01574">
    <property type="entry name" value="PBP1_LacI"/>
    <property type="match status" value="1"/>
</dbReference>
<dbReference type="Proteomes" id="UP000295621">
    <property type="component" value="Unassembled WGS sequence"/>
</dbReference>
<keyword evidence="2 5" id="KW-0238">DNA-binding</keyword>
<dbReference type="InterPro" id="IPR010982">
    <property type="entry name" value="Lambda_DNA-bd_dom_sf"/>
</dbReference>
<dbReference type="Gene3D" id="1.10.260.40">
    <property type="entry name" value="lambda repressor-like DNA-binding domains"/>
    <property type="match status" value="1"/>
</dbReference>
<dbReference type="EMBL" id="SMKL01000025">
    <property type="protein sequence ID" value="TDC51047.1"/>
    <property type="molecule type" value="Genomic_DNA"/>
</dbReference>
<accession>A0A4R4RMV6</accession>
<dbReference type="PANTHER" id="PTHR30146">
    <property type="entry name" value="LACI-RELATED TRANSCRIPTIONAL REPRESSOR"/>
    <property type="match status" value="1"/>
</dbReference>
<dbReference type="PROSITE" id="PS50932">
    <property type="entry name" value="HTH_LACI_2"/>
    <property type="match status" value="1"/>
</dbReference>
<dbReference type="InterPro" id="IPR046335">
    <property type="entry name" value="LacI/GalR-like_sensor"/>
</dbReference>
<evidence type="ECO:0000259" key="4">
    <source>
        <dbReference type="PROSITE" id="PS50932"/>
    </source>
</evidence>
<organism evidence="5 6">
    <name type="scientific">Jiangella ureilytica</name>
    <dbReference type="NCBI Taxonomy" id="2530374"/>
    <lineage>
        <taxon>Bacteria</taxon>
        <taxon>Bacillati</taxon>
        <taxon>Actinomycetota</taxon>
        <taxon>Actinomycetes</taxon>
        <taxon>Jiangellales</taxon>
        <taxon>Jiangellaceae</taxon>
        <taxon>Jiangella</taxon>
    </lineage>
</organism>
<evidence type="ECO:0000313" key="6">
    <source>
        <dbReference type="Proteomes" id="UP000295621"/>
    </source>
</evidence>
<keyword evidence="6" id="KW-1185">Reference proteome</keyword>
<dbReference type="CDD" id="cd01392">
    <property type="entry name" value="HTH_LacI"/>
    <property type="match status" value="1"/>
</dbReference>
<dbReference type="InterPro" id="IPR028082">
    <property type="entry name" value="Peripla_BP_I"/>
</dbReference>
<protein>
    <submittedName>
        <fullName evidence="5">LacI family DNA-binding transcriptional regulator</fullName>
    </submittedName>
</protein>
<comment type="caution">
    <text evidence="5">The sequence shown here is derived from an EMBL/GenBank/DDBJ whole genome shotgun (WGS) entry which is preliminary data.</text>
</comment>
<dbReference type="PANTHER" id="PTHR30146:SF109">
    <property type="entry name" value="HTH-TYPE TRANSCRIPTIONAL REGULATOR GALS"/>
    <property type="match status" value="1"/>
</dbReference>
<gene>
    <name evidence="5" type="ORF">E1212_12900</name>
</gene>
<reference evidence="5 6" key="1">
    <citation type="submission" date="2019-02" db="EMBL/GenBank/DDBJ databases">
        <title>Draft genome sequences of novel Actinobacteria.</title>
        <authorList>
            <person name="Sahin N."/>
            <person name="Ay H."/>
            <person name="Saygin H."/>
        </authorList>
    </citation>
    <scope>NUCLEOTIDE SEQUENCE [LARGE SCALE GENOMIC DNA]</scope>
    <source>
        <strain evidence="5 6">KC603</strain>
    </source>
</reference>
<dbReference type="GO" id="GO:0000976">
    <property type="term" value="F:transcription cis-regulatory region binding"/>
    <property type="evidence" value="ECO:0007669"/>
    <property type="project" value="TreeGrafter"/>
</dbReference>
<dbReference type="RefSeq" id="WP_131983018.1">
    <property type="nucleotide sequence ID" value="NZ_SMKL01000025.1"/>
</dbReference>
<name>A0A4R4RMV6_9ACTN</name>
<dbReference type="Gene3D" id="3.40.50.2300">
    <property type="match status" value="2"/>
</dbReference>
<dbReference type="PROSITE" id="PS00356">
    <property type="entry name" value="HTH_LACI_1"/>
    <property type="match status" value="1"/>
</dbReference>
<dbReference type="AlphaFoldDB" id="A0A4R4RMV6"/>
<evidence type="ECO:0000256" key="3">
    <source>
        <dbReference type="ARBA" id="ARBA00023163"/>
    </source>
</evidence>
<dbReference type="InterPro" id="IPR000843">
    <property type="entry name" value="HTH_LacI"/>
</dbReference>
<sequence length="338" mass="35044">MARSSTRAPSITDVARLAGVSVPTVSRVLTGSVPVSPERTDRVMAAIRELGYRPNGAARALVTGRQSVIAVLASNTTRYGYATTLQGIEEAARLAGFIVMITVIETEEPRAVQAAVDLALSHPVAGVVVLKFDPPGAAALHQLPDGLPVVAASGGRGDGVPHAVLDDTAGAMAATDYLLGLGHRTVHYVAVPTSGRRAGRATGWKRALTRAGVEVPPVLDAGWEPERAYEIGRGLAGRDDVTAVLCGNDELAMGLMRGLHEAGRAVPGDISVVGFDGHPMGRFWTPALTTVEQDFADLGRRSFALLGGLLGTGQTAKTSSTAARLVIRESSGPPPSAR</sequence>
<evidence type="ECO:0000256" key="2">
    <source>
        <dbReference type="ARBA" id="ARBA00023125"/>
    </source>
</evidence>
<dbReference type="Pfam" id="PF00356">
    <property type="entry name" value="LacI"/>
    <property type="match status" value="1"/>
</dbReference>
<keyword evidence="1" id="KW-0805">Transcription regulation</keyword>
<keyword evidence="3" id="KW-0804">Transcription</keyword>
<dbReference type="SUPFAM" id="SSF53822">
    <property type="entry name" value="Periplasmic binding protein-like I"/>
    <property type="match status" value="1"/>
</dbReference>
<dbReference type="Pfam" id="PF13377">
    <property type="entry name" value="Peripla_BP_3"/>
    <property type="match status" value="1"/>
</dbReference>
<dbReference type="OrthoDB" id="9785139at2"/>
<evidence type="ECO:0000313" key="5">
    <source>
        <dbReference type="EMBL" id="TDC51047.1"/>
    </source>
</evidence>
<dbReference type="SUPFAM" id="SSF47413">
    <property type="entry name" value="lambda repressor-like DNA-binding domains"/>
    <property type="match status" value="1"/>
</dbReference>
<feature type="domain" description="HTH lacI-type" evidence="4">
    <location>
        <begin position="9"/>
        <end position="63"/>
    </location>
</feature>
<dbReference type="SMART" id="SM00354">
    <property type="entry name" value="HTH_LACI"/>
    <property type="match status" value="1"/>
</dbReference>
<evidence type="ECO:0000256" key="1">
    <source>
        <dbReference type="ARBA" id="ARBA00023015"/>
    </source>
</evidence>